<proteinExistence type="predicted"/>
<dbReference type="AlphaFoldDB" id="A0A1S8KPX4"/>
<feature type="transmembrane region" description="Helical" evidence="1">
    <location>
        <begin position="131"/>
        <end position="157"/>
    </location>
</feature>
<reference evidence="2 3" key="1">
    <citation type="submission" date="2017-01" db="EMBL/GenBank/DDBJ databases">
        <title>Complete Genome Sequence of Dolosigranulum pigrum isolated from a Patient with interstitial lung disease.</title>
        <authorList>
            <person name="Mukhopadhyay R."/>
            <person name="Joaquin J."/>
            <person name="Hogue R."/>
            <person name="Fitzgerald S."/>
            <person name="Jospin G."/>
            <person name="Eisen J.A."/>
            <person name="Chaturvedi V."/>
        </authorList>
    </citation>
    <scope>NUCLEOTIDE SEQUENCE [LARGE SCALE GENOMIC DNA]</scope>
    <source>
        <strain evidence="2 3">15S00348</strain>
    </source>
</reference>
<feature type="transmembrane region" description="Helical" evidence="1">
    <location>
        <begin position="214"/>
        <end position="233"/>
    </location>
</feature>
<evidence type="ECO:0000313" key="2">
    <source>
        <dbReference type="EMBL" id="OOL81545.1"/>
    </source>
</evidence>
<keyword evidence="1" id="KW-0812">Transmembrane</keyword>
<dbReference type="EMBL" id="MUYF01000003">
    <property type="protein sequence ID" value="OOL81545.1"/>
    <property type="molecule type" value="Genomic_DNA"/>
</dbReference>
<evidence type="ECO:0000256" key="1">
    <source>
        <dbReference type="SAM" id="Phobius"/>
    </source>
</evidence>
<comment type="caution">
    <text evidence="2">The sequence shown here is derived from an EMBL/GenBank/DDBJ whole genome shotgun (WGS) entry which is preliminary data.</text>
</comment>
<keyword evidence="1" id="KW-1133">Transmembrane helix</keyword>
<evidence type="ECO:0000313" key="3">
    <source>
        <dbReference type="Proteomes" id="UP000190409"/>
    </source>
</evidence>
<feature type="transmembrane region" description="Helical" evidence="1">
    <location>
        <begin position="16"/>
        <end position="35"/>
    </location>
</feature>
<sequence length="245" mass="28348">MNKITTLMKMIFKHSLAYKIVFVYTFAAPILYMFFEMWNDPVNYQVNTTEEYITVYVPYIAFIVVTNIINNISMKTLIYRESGFYKIISYVASNQYIFYLSIAIVQYALTIIQVVLFWGIVAIFLGNYSLYHLLIVLSISTLVFIPLMSVFGCITILKVKQETLSVMRAVILACMFFLLQFDGDNWWQLLLLGLNPLKYVLIVGELFGGQGGDIFIISLISFVYLAVGYYSIYKFSIDPYENRIV</sequence>
<protein>
    <submittedName>
        <fullName evidence="2">Uncharacterized protein</fullName>
    </submittedName>
</protein>
<name>A0A1S8KPX4_9LACT</name>
<feature type="transmembrane region" description="Helical" evidence="1">
    <location>
        <begin position="96"/>
        <end position="125"/>
    </location>
</feature>
<keyword evidence="1" id="KW-0472">Membrane</keyword>
<dbReference type="Proteomes" id="UP000190409">
    <property type="component" value="Unassembled WGS sequence"/>
</dbReference>
<accession>A0A1S8KPX4</accession>
<gene>
    <name evidence="2" type="ORF">BWX42_07420</name>
</gene>
<feature type="transmembrane region" description="Helical" evidence="1">
    <location>
        <begin position="55"/>
        <end position="72"/>
    </location>
</feature>
<feature type="transmembrane region" description="Helical" evidence="1">
    <location>
        <begin position="164"/>
        <end position="181"/>
    </location>
</feature>
<organism evidence="2 3">
    <name type="scientific">Dolosigranulum pigrum</name>
    <dbReference type="NCBI Taxonomy" id="29394"/>
    <lineage>
        <taxon>Bacteria</taxon>
        <taxon>Bacillati</taxon>
        <taxon>Bacillota</taxon>
        <taxon>Bacilli</taxon>
        <taxon>Lactobacillales</taxon>
        <taxon>Carnobacteriaceae</taxon>
        <taxon>Dolosigranulum</taxon>
    </lineage>
</organism>